<dbReference type="GO" id="GO:1990481">
    <property type="term" value="P:mRNA pseudouridine synthesis"/>
    <property type="evidence" value="ECO:0007669"/>
    <property type="project" value="TreeGrafter"/>
</dbReference>
<reference evidence="7 8" key="1">
    <citation type="journal article" date="2018" name="Microbiome">
        <title>Fine metagenomic profile of the Mediterranean stratified and mixed water columns revealed by assembly and recruitment.</title>
        <authorList>
            <person name="Haro-Moreno J.M."/>
            <person name="Lopez-Perez M."/>
            <person name="De La Torre J.R."/>
            <person name="Picazo A."/>
            <person name="Camacho A."/>
            <person name="Rodriguez-Valera F."/>
        </authorList>
    </citation>
    <scope>NUCLEOTIDE SEQUENCE [LARGE SCALE GENOMIC DNA]</scope>
    <source>
        <strain evidence="7">MED-G78</strain>
    </source>
</reference>
<dbReference type="GO" id="GO:0160148">
    <property type="term" value="F:tRNA pseudouridine(55) synthase activity"/>
    <property type="evidence" value="ECO:0007669"/>
    <property type="project" value="UniProtKB-EC"/>
</dbReference>
<evidence type="ECO:0000313" key="7">
    <source>
        <dbReference type="EMBL" id="RCL44861.1"/>
    </source>
</evidence>
<evidence type="ECO:0000256" key="3">
    <source>
        <dbReference type="ARBA" id="ARBA00012787"/>
    </source>
</evidence>
<comment type="catalytic activity">
    <reaction evidence="1">
        <text>uridine(55) in tRNA = pseudouridine(55) in tRNA</text>
        <dbReference type="Rhea" id="RHEA:42532"/>
        <dbReference type="Rhea" id="RHEA-COMP:10101"/>
        <dbReference type="Rhea" id="RHEA-COMP:10102"/>
        <dbReference type="ChEBI" id="CHEBI:65314"/>
        <dbReference type="ChEBI" id="CHEBI:65315"/>
        <dbReference type="EC" id="5.4.99.25"/>
    </reaction>
</comment>
<dbReference type="InterPro" id="IPR014780">
    <property type="entry name" value="tRNA_psdUridine_synth_TruB"/>
</dbReference>
<keyword evidence="4" id="KW-0819">tRNA processing</keyword>
<comment type="similarity">
    <text evidence="2">Belongs to the pseudouridine synthase TruB family. Type 1 subfamily.</text>
</comment>
<dbReference type="PANTHER" id="PTHR13767:SF2">
    <property type="entry name" value="PSEUDOURIDYLATE SYNTHASE TRUB1"/>
    <property type="match status" value="1"/>
</dbReference>
<dbReference type="Proteomes" id="UP000252915">
    <property type="component" value="Unassembled WGS sequence"/>
</dbReference>
<evidence type="ECO:0000256" key="5">
    <source>
        <dbReference type="ARBA" id="ARBA00023235"/>
    </source>
</evidence>
<evidence type="ECO:0000256" key="1">
    <source>
        <dbReference type="ARBA" id="ARBA00000385"/>
    </source>
</evidence>
<feature type="domain" description="Pseudouridine synthase II N-terminal" evidence="6">
    <location>
        <begin position="23"/>
        <end position="130"/>
    </location>
</feature>
<organism evidence="7 8">
    <name type="scientific">SAR86 cluster bacterium</name>
    <dbReference type="NCBI Taxonomy" id="2030880"/>
    <lineage>
        <taxon>Bacteria</taxon>
        <taxon>Pseudomonadati</taxon>
        <taxon>Pseudomonadota</taxon>
        <taxon>Gammaproteobacteria</taxon>
        <taxon>SAR86 cluster</taxon>
    </lineage>
</organism>
<protein>
    <recommendedName>
        <fullName evidence="3">tRNA pseudouridine(55) synthase</fullName>
        <ecNumber evidence="3">5.4.99.25</ecNumber>
    </recommendedName>
</protein>
<sequence>MNGFILVKKETGISSNRVVQKIKRKFNFSKVGHLGTLDPMASGLLIIAINRATKFSSYFLNETKSYQAEVTLGSSSDTDDTEGKIIHISDIYPKSSDVIKALNSFLGISLQKPPFFSALKHKGKPLYKYA</sequence>
<dbReference type="AlphaFoldDB" id="A0A368C5U6"/>
<dbReference type="Pfam" id="PF01509">
    <property type="entry name" value="TruB_N"/>
    <property type="match status" value="1"/>
</dbReference>
<accession>A0A368C5U6</accession>
<evidence type="ECO:0000313" key="8">
    <source>
        <dbReference type="Proteomes" id="UP000252915"/>
    </source>
</evidence>
<comment type="caution">
    <text evidence="7">The sequence shown here is derived from an EMBL/GenBank/DDBJ whole genome shotgun (WGS) entry which is preliminary data.</text>
</comment>
<gene>
    <name evidence="7" type="ORF">DBW92_02315</name>
</gene>
<evidence type="ECO:0000256" key="2">
    <source>
        <dbReference type="ARBA" id="ARBA00005642"/>
    </source>
</evidence>
<dbReference type="PANTHER" id="PTHR13767">
    <property type="entry name" value="TRNA-PSEUDOURIDINE SYNTHASE"/>
    <property type="match status" value="1"/>
</dbReference>
<dbReference type="InterPro" id="IPR002501">
    <property type="entry name" value="PsdUridine_synth_N"/>
</dbReference>
<dbReference type="SUPFAM" id="SSF55120">
    <property type="entry name" value="Pseudouridine synthase"/>
    <property type="match status" value="1"/>
</dbReference>
<dbReference type="GO" id="GO:0006400">
    <property type="term" value="P:tRNA modification"/>
    <property type="evidence" value="ECO:0007669"/>
    <property type="project" value="TreeGrafter"/>
</dbReference>
<evidence type="ECO:0000256" key="4">
    <source>
        <dbReference type="ARBA" id="ARBA00022694"/>
    </source>
</evidence>
<dbReference type="EC" id="5.4.99.25" evidence="3"/>
<feature type="non-terminal residue" evidence="7">
    <location>
        <position position="130"/>
    </location>
</feature>
<dbReference type="InterPro" id="IPR020103">
    <property type="entry name" value="PsdUridine_synth_cat_dom_sf"/>
</dbReference>
<dbReference type="EMBL" id="QOPI01000008">
    <property type="protein sequence ID" value="RCL44861.1"/>
    <property type="molecule type" value="Genomic_DNA"/>
</dbReference>
<proteinExistence type="inferred from homology"/>
<evidence type="ECO:0000259" key="6">
    <source>
        <dbReference type="Pfam" id="PF01509"/>
    </source>
</evidence>
<dbReference type="Gene3D" id="3.30.2350.10">
    <property type="entry name" value="Pseudouridine synthase"/>
    <property type="match status" value="1"/>
</dbReference>
<name>A0A368C5U6_9GAMM</name>
<dbReference type="GO" id="GO:0003723">
    <property type="term" value="F:RNA binding"/>
    <property type="evidence" value="ECO:0007669"/>
    <property type="project" value="InterPro"/>
</dbReference>
<keyword evidence="5" id="KW-0413">Isomerase</keyword>